<proteinExistence type="inferred from homology"/>
<keyword evidence="3" id="KW-0227">DNA damage</keyword>
<evidence type="ECO:0000256" key="2">
    <source>
        <dbReference type="ARBA" id="ARBA00022670"/>
    </source>
</evidence>
<dbReference type="Proteomes" id="UP001295684">
    <property type="component" value="Unassembled WGS sequence"/>
</dbReference>
<dbReference type="InterPro" id="IPR003738">
    <property type="entry name" value="SRAP"/>
</dbReference>
<evidence type="ECO:0000256" key="6">
    <source>
        <dbReference type="ARBA" id="ARBA00023125"/>
    </source>
</evidence>
<dbReference type="GO" id="GO:0106300">
    <property type="term" value="P:protein-DNA covalent cross-linking repair"/>
    <property type="evidence" value="ECO:0007669"/>
    <property type="project" value="InterPro"/>
</dbReference>
<comment type="similarity">
    <text evidence="1">Belongs to the SOS response-associated peptidase family.</text>
</comment>
<accession>A0AAD1UJ45</accession>
<sequence>MKIFKCSHIKNQERYRPTFNAGPFKHLPVAYMRQQEITEKEMKRFVIEDLKEKEDIEEAGFKANFEDDSESEEAKEESKEELKEASESKFGKRRKRDEMENDEREIHEETKGMSLEVMRWGMVRADTNQPVINCRFEDCLKTNMFRGLLKDFRCIITINGYYEWKVNDKDKQPFYLYPKEGEYLQLAGLFRPQRQPDGTIVNSFVICTLEAMDNISFIHHRMPVILTPELQKIWLDPTIEPKTVFSKVCRSSPKDMLSYYKVADVVNKIKNDNEDCIMKLEDYKKKLHSRGLGRFFGFASKKPQTSVEPPVPNPITQSIKPTQAVAPLEASLGSLSITPVAEASLASAQNPAGADPSQAPSSSDPKLDKNESPDPEDRKEGDKS</sequence>
<dbReference type="PANTHER" id="PTHR13604">
    <property type="entry name" value="DC12-RELATED"/>
    <property type="match status" value="1"/>
</dbReference>
<dbReference type="PANTHER" id="PTHR13604:SF0">
    <property type="entry name" value="ABASIC SITE PROCESSING PROTEIN HMCES"/>
    <property type="match status" value="1"/>
</dbReference>
<organism evidence="9 10">
    <name type="scientific">Euplotes crassus</name>
    <dbReference type="NCBI Taxonomy" id="5936"/>
    <lineage>
        <taxon>Eukaryota</taxon>
        <taxon>Sar</taxon>
        <taxon>Alveolata</taxon>
        <taxon>Ciliophora</taxon>
        <taxon>Intramacronucleata</taxon>
        <taxon>Spirotrichea</taxon>
        <taxon>Hypotrichia</taxon>
        <taxon>Euplotida</taxon>
        <taxon>Euplotidae</taxon>
        <taxon>Moneuplotes</taxon>
    </lineage>
</organism>
<evidence type="ECO:0000256" key="7">
    <source>
        <dbReference type="ARBA" id="ARBA00023239"/>
    </source>
</evidence>
<keyword evidence="10" id="KW-1185">Reference proteome</keyword>
<protein>
    <recommendedName>
        <fullName evidence="11">Embryonic stem cell-specific 5-hydroxymethylcytosine-binding protein</fullName>
    </recommendedName>
</protein>
<evidence type="ECO:0000256" key="3">
    <source>
        <dbReference type="ARBA" id="ARBA00022763"/>
    </source>
</evidence>
<dbReference type="EMBL" id="CAMPGE010009004">
    <property type="protein sequence ID" value="CAI2367880.1"/>
    <property type="molecule type" value="Genomic_DNA"/>
</dbReference>
<dbReference type="InterPro" id="IPR036590">
    <property type="entry name" value="SRAP-like"/>
</dbReference>
<gene>
    <name evidence="9" type="ORF">ECRASSUSDP1_LOCUS9168</name>
</gene>
<evidence type="ECO:0000256" key="1">
    <source>
        <dbReference type="ARBA" id="ARBA00008136"/>
    </source>
</evidence>
<dbReference type="Gene3D" id="3.90.1680.10">
    <property type="entry name" value="SOS response associated peptidase-like"/>
    <property type="match status" value="1"/>
</dbReference>
<keyword evidence="2" id="KW-0645">Protease</keyword>
<reference evidence="9" key="1">
    <citation type="submission" date="2023-07" db="EMBL/GenBank/DDBJ databases">
        <authorList>
            <consortium name="AG Swart"/>
            <person name="Singh M."/>
            <person name="Singh A."/>
            <person name="Seah K."/>
            <person name="Emmerich C."/>
        </authorList>
    </citation>
    <scope>NUCLEOTIDE SEQUENCE</scope>
    <source>
        <strain evidence="9">DP1</strain>
    </source>
</reference>
<evidence type="ECO:0000313" key="9">
    <source>
        <dbReference type="EMBL" id="CAI2367880.1"/>
    </source>
</evidence>
<keyword evidence="7" id="KW-0456">Lyase</keyword>
<evidence type="ECO:0000313" key="10">
    <source>
        <dbReference type="Proteomes" id="UP001295684"/>
    </source>
</evidence>
<feature type="compositionally biased region" description="Basic and acidic residues" evidence="8">
    <location>
        <begin position="365"/>
        <end position="384"/>
    </location>
</feature>
<dbReference type="GO" id="GO:0016829">
    <property type="term" value="F:lyase activity"/>
    <property type="evidence" value="ECO:0007669"/>
    <property type="project" value="UniProtKB-KW"/>
</dbReference>
<dbReference type="AlphaFoldDB" id="A0AAD1UJ45"/>
<keyword evidence="4" id="KW-0378">Hydrolase</keyword>
<keyword evidence="5" id="KW-0190">Covalent protein-DNA linkage</keyword>
<name>A0AAD1UJ45_EUPCR</name>
<dbReference type="GO" id="GO:0003697">
    <property type="term" value="F:single-stranded DNA binding"/>
    <property type="evidence" value="ECO:0007669"/>
    <property type="project" value="InterPro"/>
</dbReference>
<evidence type="ECO:0000256" key="4">
    <source>
        <dbReference type="ARBA" id="ARBA00022801"/>
    </source>
</evidence>
<evidence type="ECO:0000256" key="8">
    <source>
        <dbReference type="SAM" id="MobiDB-lite"/>
    </source>
</evidence>
<comment type="caution">
    <text evidence="9">The sequence shown here is derived from an EMBL/GenBank/DDBJ whole genome shotgun (WGS) entry which is preliminary data.</text>
</comment>
<feature type="compositionally biased region" description="Acidic residues" evidence="8">
    <location>
        <begin position="66"/>
        <end position="75"/>
    </location>
</feature>
<evidence type="ECO:0000256" key="5">
    <source>
        <dbReference type="ARBA" id="ARBA00023124"/>
    </source>
</evidence>
<feature type="compositionally biased region" description="Low complexity" evidence="8">
    <location>
        <begin position="351"/>
        <end position="364"/>
    </location>
</feature>
<feature type="compositionally biased region" description="Basic and acidic residues" evidence="8">
    <location>
        <begin position="76"/>
        <end position="90"/>
    </location>
</feature>
<dbReference type="SUPFAM" id="SSF143081">
    <property type="entry name" value="BB1717-like"/>
    <property type="match status" value="1"/>
</dbReference>
<feature type="region of interest" description="Disordered" evidence="8">
    <location>
        <begin position="346"/>
        <end position="384"/>
    </location>
</feature>
<feature type="region of interest" description="Disordered" evidence="8">
    <location>
        <begin position="61"/>
        <end position="110"/>
    </location>
</feature>
<dbReference type="Pfam" id="PF02586">
    <property type="entry name" value="SRAP"/>
    <property type="match status" value="1"/>
</dbReference>
<dbReference type="GO" id="GO:0008233">
    <property type="term" value="F:peptidase activity"/>
    <property type="evidence" value="ECO:0007669"/>
    <property type="project" value="UniProtKB-KW"/>
</dbReference>
<evidence type="ECO:0008006" key="11">
    <source>
        <dbReference type="Google" id="ProtNLM"/>
    </source>
</evidence>
<dbReference type="GO" id="GO:0006508">
    <property type="term" value="P:proteolysis"/>
    <property type="evidence" value="ECO:0007669"/>
    <property type="project" value="UniProtKB-KW"/>
</dbReference>
<keyword evidence="6" id="KW-0238">DNA-binding</keyword>